<feature type="region of interest" description="Disordered" evidence="1">
    <location>
        <begin position="33"/>
        <end position="81"/>
    </location>
</feature>
<reference evidence="2 3" key="1">
    <citation type="submission" date="2023-03" db="EMBL/GenBank/DDBJ databases">
        <title>High recombination rates correlate with genetic variation in Cardiocondyla obscurior ants.</title>
        <authorList>
            <person name="Errbii M."/>
        </authorList>
    </citation>
    <scope>NUCLEOTIDE SEQUENCE [LARGE SCALE GENOMIC DNA]</scope>
    <source>
        <strain evidence="2">Alpha-2009</strain>
        <tissue evidence="2">Whole body</tissue>
    </source>
</reference>
<evidence type="ECO:0000313" key="3">
    <source>
        <dbReference type="Proteomes" id="UP001430953"/>
    </source>
</evidence>
<proteinExistence type="predicted"/>
<evidence type="ECO:0000313" key="2">
    <source>
        <dbReference type="EMBL" id="KAL0134177.1"/>
    </source>
</evidence>
<feature type="compositionally biased region" description="Basic and acidic residues" evidence="1">
    <location>
        <begin position="71"/>
        <end position="81"/>
    </location>
</feature>
<protein>
    <submittedName>
        <fullName evidence="2">Uncharacterized protein</fullName>
    </submittedName>
</protein>
<dbReference type="Proteomes" id="UP001430953">
    <property type="component" value="Unassembled WGS sequence"/>
</dbReference>
<evidence type="ECO:0000256" key="1">
    <source>
        <dbReference type="SAM" id="MobiDB-lite"/>
    </source>
</evidence>
<keyword evidence="3" id="KW-1185">Reference proteome</keyword>
<dbReference type="EMBL" id="JADYXP020000001">
    <property type="protein sequence ID" value="KAL0134177.1"/>
    <property type="molecule type" value="Genomic_DNA"/>
</dbReference>
<sequence>MSGSTRGARALKKDLGVKKEPVYNGYRFVRPTDVNENKELPPSSDFLPAQLSAGEPVGCGTSEGGNTTATEAKKEQRGKKKEIQVDTEVFRRCWRLCPVGGWARRGVTEGT</sequence>
<gene>
    <name evidence="2" type="ORF">PUN28_001185</name>
</gene>
<organism evidence="2 3">
    <name type="scientific">Cardiocondyla obscurior</name>
    <dbReference type="NCBI Taxonomy" id="286306"/>
    <lineage>
        <taxon>Eukaryota</taxon>
        <taxon>Metazoa</taxon>
        <taxon>Ecdysozoa</taxon>
        <taxon>Arthropoda</taxon>
        <taxon>Hexapoda</taxon>
        <taxon>Insecta</taxon>
        <taxon>Pterygota</taxon>
        <taxon>Neoptera</taxon>
        <taxon>Endopterygota</taxon>
        <taxon>Hymenoptera</taxon>
        <taxon>Apocrita</taxon>
        <taxon>Aculeata</taxon>
        <taxon>Formicoidea</taxon>
        <taxon>Formicidae</taxon>
        <taxon>Myrmicinae</taxon>
        <taxon>Cardiocondyla</taxon>
    </lineage>
</organism>
<comment type="caution">
    <text evidence="2">The sequence shown here is derived from an EMBL/GenBank/DDBJ whole genome shotgun (WGS) entry which is preliminary data.</text>
</comment>
<name>A0AAW2H3N4_9HYME</name>
<dbReference type="AlphaFoldDB" id="A0AAW2H3N4"/>
<accession>A0AAW2H3N4</accession>